<evidence type="ECO:0000256" key="10">
    <source>
        <dbReference type="ARBA" id="ARBA00023285"/>
    </source>
</evidence>
<feature type="domain" description="Ribonucleotide reductase large subunit C-terminal" evidence="14">
    <location>
        <begin position="170"/>
        <end position="707"/>
    </location>
</feature>
<dbReference type="InterPro" id="IPR000788">
    <property type="entry name" value="RNR_lg_C"/>
</dbReference>
<evidence type="ECO:0000256" key="2">
    <source>
        <dbReference type="ARBA" id="ARBA00007405"/>
    </source>
</evidence>
<comment type="caution">
    <text evidence="16">The sequence shown here is derived from an EMBL/GenBank/DDBJ whole genome shotgun (WGS) entry which is preliminary data.</text>
</comment>
<dbReference type="Gene3D" id="3.20.70.20">
    <property type="match status" value="1"/>
</dbReference>
<evidence type="ECO:0000259" key="15">
    <source>
        <dbReference type="Pfam" id="PF08471"/>
    </source>
</evidence>
<keyword evidence="10 13" id="KW-0170">Cobalt</keyword>
<dbReference type="InterPro" id="IPR013678">
    <property type="entry name" value="RNR_2_N"/>
</dbReference>
<evidence type="ECO:0000256" key="1">
    <source>
        <dbReference type="ARBA" id="ARBA00001922"/>
    </source>
</evidence>
<comment type="cofactor">
    <cofactor evidence="1 13">
        <name>adenosylcob(III)alamin</name>
        <dbReference type="ChEBI" id="CHEBI:18408"/>
    </cofactor>
</comment>
<keyword evidence="17" id="KW-1185">Reference proteome</keyword>
<evidence type="ECO:0000313" key="16">
    <source>
        <dbReference type="EMBL" id="KYG61729.1"/>
    </source>
</evidence>
<dbReference type="PRINTS" id="PR01183">
    <property type="entry name" value="RIBORDTASEM1"/>
</dbReference>
<dbReference type="PANTHER" id="PTHR43371:SF1">
    <property type="entry name" value="RIBONUCLEOSIDE-DIPHOSPHATE REDUCTASE"/>
    <property type="match status" value="1"/>
</dbReference>
<evidence type="ECO:0000256" key="7">
    <source>
        <dbReference type="ARBA" id="ARBA00022741"/>
    </source>
</evidence>
<dbReference type="AlphaFoldDB" id="A0A150WFA7"/>
<evidence type="ECO:0000256" key="9">
    <source>
        <dbReference type="ARBA" id="ARBA00023157"/>
    </source>
</evidence>
<comment type="catalytic activity">
    <reaction evidence="12 13">
        <text>a 2'-deoxyribonucleoside 5'-diphosphate + [thioredoxin]-disulfide + H2O = a ribonucleoside 5'-diphosphate + [thioredoxin]-dithiol</text>
        <dbReference type="Rhea" id="RHEA:23252"/>
        <dbReference type="Rhea" id="RHEA-COMP:10698"/>
        <dbReference type="Rhea" id="RHEA-COMP:10700"/>
        <dbReference type="ChEBI" id="CHEBI:15377"/>
        <dbReference type="ChEBI" id="CHEBI:29950"/>
        <dbReference type="ChEBI" id="CHEBI:50058"/>
        <dbReference type="ChEBI" id="CHEBI:57930"/>
        <dbReference type="ChEBI" id="CHEBI:73316"/>
        <dbReference type="EC" id="1.17.4.1"/>
    </reaction>
</comment>
<name>A0A150WFA7_BDEBC</name>
<evidence type="ECO:0000256" key="3">
    <source>
        <dbReference type="ARBA" id="ARBA00012274"/>
    </source>
</evidence>
<protein>
    <recommendedName>
        <fullName evidence="4 13">Vitamin B12-dependent ribonucleotide reductase</fullName>
        <ecNumber evidence="3 13">1.17.4.1</ecNumber>
    </recommendedName>
</protein>
<organism evidence="16 17">
    <name type="scientific">Bdellovibrio bacteriovorus</name>
    <dbReference type="NCBI Taxonomy" id="959"/>
    <lineage>
        <taxon>Bacteria</taxon>
        <taxon>Pseudomonadati</taxon>
        <taxon>Bdellovibrionota</taxon>
        <taxon>Bdellovibrionia</taxon>
        <taxon>Bdellovibrionales</taxon>
        <taxon>Pseudobdellovibrionaceae</taxon>
        <taxon>Bdellovibrio</taxon>
    </lineage>
</organism>
<dbReference type="PANTHER" id="PTHR43371">
    <property type="entry name" value="VITAMIN B12-DEPENDENT RIBONUCLEOTIDE REDUCTASE"/>
    <property type="match status" value="1"/>
</dbReference>
<dbReference type="EMBL" id="LUKE01000006">
    <property type="protein sequence ID" value="KYG61729.1"/>
    <property type="molecule type" value="Genomic_DNA"/>
</dbReference>
<keyword evidence="5 13" id="KW-0846">Cobalamin</keyword>
<keyword evidence="9" id="KW-1015">Disulfide bond</keyword>
<dbReference type="GO" id="GO:0071897">
    <property type="term" value="P:DNA biosynthetic process"/>
    <property type="evidence" value="ECO:0007669"/>
    <property type="project" value="UniProtKB-KW"/>
</dbReference>
<dbReference type="InterPro" id="IPR050862">
    <property type="entry name" value="RdRp_reductase_class-2"/>
</dbReference>
<dbReference type="OrthoDB" id="5287156at2"/>
<dbReference type="Pfam" id="PF08471">
    <property type="entry name" value="Ribonuc_red_2_N"/>
    <property type="match status" value="1"/>
</dbReference>
<evidence type="ECO:0000256" key="6">
    <source>
        <dbReference type="ARBA" id="ARBA00022634"/>
    </source>
</evidence>
<dbReference type="Proteomes" id="UP000075320">
    <property type="component" value="Unassembled WGS sequence"/>
</dbReference>
<evidence type="ECO:0000313" key="17">
    <source>
        <dbReference type="Proteomes" id="UP000075320"/>
    </source>
</evidence>
<dbReference type="InterPro" id="IPR013344">
    <property type="entry name" value="RNR_NrdJ/NrdZ"/>
</dbReference>
<comment type="similarity">
    <text evidence="2 13">Belongs to the ribonucleoside diphosphate reductase class-2 family.</text>
</comment>
<comment type="function">
    <text evidence="11 13">Catalyzes the reduction of ribonucleotides to deoxyribonucleotides. May function to provide a pool of deoxyribonucleotide precursors for DNA repair during oxygen limitation and/or for immediate growth after restoration of oxygen.</text>
</comment>
<evidence type="ECO:0000256" key="12">
    <source>
        <dbReference type="ARBA" id="ARBA00047754"/>
    </source>
</evidence>
<evidence type="ECO:0000256" key="5">
    <source>
        <dbReference type="ARBA" id="ARBA00022628"/>
    </source>
</evidence>
<gene>
    <name evidence="16" type="ORF">AZI86_18225</name>
</gene>
<dbReference type="EC" id="1.17.4.1" evidence="3 13"/>
<dbReference type="GO" id="GO:0004748">
    <property type="term" value="F:ribonucleoside-diphosphate reductase activity, thioredoxin disulfide as acceptor"/>
    <property type="evidence" value="ECO:0007669"/>
    <property type="project" value="UniProtKB-EC"/>
</dbReference>
<dbReference type="CDD" id="cd02888">
    <property type="entry name" value="RNR_II_dimer"/>
    <property type="match status" value="1"/>
</dbReference>
<reference evidence="16 17" key="1">
    <citation type="submission" date="2016-03" db="EMBL/GenBank/DDBJ databases">
        <authorList>
            <person name="Ploux O."/>
        </authorList>
    </citation>
    <scope>NUCLEOTIDE SEQUENCE [LARGE SCALE GENOMIC DNA]</scope>
    <source>
        <strain evidence="16 17">R0</strain>
    </source>
</reference>
<evidence type="ECO:0000259" key="14">
    <source>
        <dbReference type="Pfam" id="PF02867"/>
    </source>
</evidence>
<keyword evidence="7 13" id="KW-0547">Nucleotide-binding</keyword>
<evidence type="ECO:0000256" key="4">
    <source>
        <dbReference type="ARBA" id="ARBA00014409"/>
    </source>
</evidence>
<sequence length="765" mass="84223">MKNKTLHSTAYFVPAGKNPEDMFTWKKVDCEIRNRTGEIFFEMKKVEAPEAWSQLAIDIAASKYFRKLGVPKTEHETSVRQLVQRLVKAFSTAATSQKGYFATKKEVDTFVKELQYILLSQAGAFNSPVWFNAGLWESYKIVSPSEHFAWDEKKKKILPTKNAYERPQCSACFIQSVDDSIEGIFDLAKTEAKLFKYGSGTGSNFSSLRSRYEMTGAGGKSSGLISFLEVLDKGAGAIKSGGTTRRAAKMVVVDIDHPEVLDFIDWKMREEQKAHMLIAAGLSEDFEGEAYRTVSGQNANNSVRLDDAFMKAVEQNKPWKLKARKTGKTLRELPATEVWNKITKAAWTCADPGVQFHTTINKWHTCANTAPIHSSNPCSEYMFLDDSACNLASINLVKFLRTDGSFDFEAFIHTARTLFVAQEILVDYSSYPTQKIAQNSHDYRPLGLGFANLGSLLMRMGIAYDSDEGRAWAGAISSLMSGVAYMTSAEMARARGPFAGFKKNKTAMIKVMKMHEKAVSGVAWSHLPQGLEKAVKNLWKGVVYNGTKYGFRNAQSTVIAPTGTIGLLMDCDTTGIEPEFSLLKFKKLAGGGEVQIVNQSVRQSLETLQYSSEEIADILNFIEKNNSVVGAPHLRDEDLAVFDCANGAAGQRILSPESHVKMMAAVQPFISGAISKTVNLPSTATEEDIGGIYDLAWKLGIKAVAVYRDGSKQSQPLNRVMKTPQTTTVVPTAEFTMKCPDCGSDTVLTSGCYRCPNCGTTVGCS</sequence>
<keyword evidence="8 13" id="KW-0560">Oxidoreductase</keyword>
<proteinExistence type="inferred from homology"/>
<dbReference type="GO" id="GO:0050897">
    <property type="term" value="F:cobalt ion binding"/>
    <property type="evidence" value="ECO:0007669"/>
    <property type="project" value="InterPro"/>
</dbReference>
<evidence type="ECO:0000256" key="13">
    <source>
        <dbReference type="RuleBase" id="RU364064"/>
    </source>
</evidence>
<evidence type="ECO:0000256" key="8">
    <source>
        <dbReference type="ARBA" id="ARBA00023002"/>
    </source>
</evidence>
<evidence type="ECO:0000256" key="11">
    <source>
        <dbReference type="ARBA" id="ARBA00025437"/>
    </source>
</evidence>
<dbReference type="NCBIfam" id="NF005122">
    <property type="entry name" value="PRK06556.1"/>
    <property type="match status" value="1"/>
</dbReference>
<keyword evidence="6 13" id="KW-0237">DNA synthesis</keyword>
<accession>A0A150WFA7</accession>
<dbReference type="GO" id="GO:0000166">
    <property type="term" value="F:nucleotide binding"/>
    <property type="evidence" value="ECO:0007669"/>
    <property type="project" value="UniProtKB-KW"/>
</dbReference>
<dbReference type="GO" id="GO:0031419">
    <property type="term" value="F:cobalamin binding"/>
    <property type="evidence" value="ECO:0007669"/>
    <property type="project" value="UniProtKB-KW"/>
</dbReference>
<dbReference type="NCBIfam" id="TIGR02504">
    <property type="entry name" value="NrdJ_Z"/>
    <property type="match status" value="1"/>
</dbReference>
<dbReference type="Pfam" id="PF02867">
    <property type="entry name" value="Ribonuc_red_lgC"/>
    <property type="match status" value="1"/>
</dbReference>
<feature type="domain" description="Ribonucleotide reductase class II vitamin B12-dependent N-terminal" evidence="15">
    <location>
        <begin position="28"/>
        <end position="121"/>
    </location>
</feature>
<dbReference type="SUPFAM" id="SSF51998">
    <property type="entry name" value="PFL-like glycyl radical enzymes"/>
    <property type="match status" value="1"/>
</dbReference>